<keyword evidence="2" id="KW-0695">RNA-directed DNA polymerase</keyword>
<sequence length="853" mass="98028">MVNGRKARNAIPGLEVNGVWVSKPTLVKKEALRFFRNHFKEVCVSRPQLHCYGLNSLSKEDRVMLLEPFTRKEIKEAAFGYGSNKAPGPDGFNFRFVKRYWDLLKEDFVRIMEEFHKTGNISPGCGSSFITLIPKVKTPLGLKDYRPITLIGMISKIKSKILANRLKKVLGRVISESQSAFLSGRFILDGPLVVNELLEWLKKRNRKAFLLKIDFEKAYDNVNWNFLMSIMDQMGFPSRWCCWIKGILAASRSAVLVNGSPTFEFNCEKGLRQGDPLSPFLFLLVMEALSCMMKKAKEIGILKGINFTDQEADITHLFYADDALILGEWSRENLQNMARILRIFYICSGLRTNIHKSNLFGVGTEDNEVDNMMEVLGCKRGAYPFFYLGIQVGANMSRISNWNVVIEVVKRRLESWKARTLSIGGRLILIKSVLENLPIYYFSLYQAPMAVINSIESIMRRFLWAGSSEEKKIPWVAWDVIARPKNNGGLGISRLQDINEALLLKWTWRFKLEGNSLWKKVIVGCNGSSRAWTMLPCSSSASGCWKRIVKTGSKKIDNGRELNSYFVADVGAGSSVNFWTDTWLRDQPLRDVYPNLFRLEKNKWVNVNSRVTAENGADTSVKWDWRSFPTSYEEVTELFQILSDIHDYKWSSGADRWKWKGDKNGCFSVNSAKKLISYKSMTATGSNMKWKGWTPLKCKIMVWRADLNRLPTKIELIKRGVTIEDTSCVLCEADSETAIHLFTGCIFSSEIWARVASWCKLPPLLVFDVKDLLSLAETQTKTKQERYILRGIIFTSMWTIWNERNSRVFGGKPRRTIEVMQYIKSMSFFWFRHRSRLKGIDWDAWCNNPMNSM</sequence>
<dbReference type="AlphaFoldDB" id="A0A251V452"/>
<dbReference type="CDD" id="cd01650">
    <property type="entry name" value="RT_nLTR_like"/>
    <property type="match status" value="1"/>
</dbReference>
<proteinExistence type="predicted"/>
<dbReference type="InterPro" id="IPR043502">
    <property type="entry name" value="DNA/RNA_pol_sf"/>
</dbReference>
<dbReference type="Pfam" id="PF00078">
    <property type="entry name" value="RVT_1"/>
    <property type="match status" value="1"/>
</dbReference>
<accession>A0A251V452</accession>
<dbReference type="STRING" id="4232.A0A251V452"/>
<dbReference type="SUPFAM" id="SSF56672">
    <property type="entry name" value="DNA/RNA polymerases"/>
    <property type="match status" value="1"/>
</dbReference>
<keyword evidence="2" id="KW-0808">Transferase</keyword>
<dbReference type="EMBL" id="CM007893">
    <property type="protein sequence ID" value="OTG29886.1"/>
    <property type="molecule type" value="Genomic_DNA"/>
</dbReference>
<reference evidence="3" key="1">
    <citation type="journal article" date="2017" name="Nature">
        <title>The sunflower genome provides insights into oil metabolism, flowering and Asterid evolution.</title>
        <authorList>
            <person name="Badouin H."/>
            <person name="Gouzy J."/>
            <person name="Grassa C.J."/>
            <person name="Murat F."/>
            <person name="Staton S.E."/>
            <person name="Cottret L."/>
            <person name="Lelandais-Briere C."/>
            <person name="Owens G.L."/>
            <person name="Carrere S."/>
            <person name="Mayjonade B."/>
            <person name="Legrand L."/>
            <person name="Gill N."/>
            <person name="Kane N.C."/>
            <person name="Bowers J.E."/>
            <person name="Hubner S."/>
            <person name="Bellec A."/>
            <person name="Berard A."/>
            <person name="Berges H."/>
            <person name="Blanchet N."/>
            <person name="Boniface M.C."/>
            <person name="Brunel D."/>
            <person name="Catrice O."/>
            <person name="Chaidir N."/>
            <person name="Claudel C."/>
            <person name="Donnadieu C."/>
            <person name="Faraut T."/>
            <person name="Fievet G."/>
            <person name="Helmstetter N."/>
            <person name="King M."/>
            <person name="Knapp S.J."/>
            <person name="Lai Z."/>
            <person name="Le Paslier M.C."/>
            <person name="Lippi Y."/>
            <person name="Lorenzon L."/>
            <person name="Mandel J.R."/>
            <person name="Marage G."/>
            <person name="Marchand G."/>
            <person name="Marquand E."/>
            <person name="Bret-Mestries E."/>
            <person name="Morien E."/>
            <person name="Nambeesan S."/>
            <person name="Nguyen T."/>
            <person name="Pegot-Espagnet P."/>
            <person name="Pouilly N."/>
            <person name="Raftis F."/>
            <person name="Sallet E."/>
            <person name="Schiex T."/>
            <person name="Thomas J."/>
            <person name="Vandecasteele C."/>
            <person name="Vares D."/>
            <person name="Vear F."/>
            <person name="Vautrin S."/>
            <person name="Crespi M."/>
            <person name="Mangin B."/>
            <person name="Burke J.M."/>
            <person name="Salse J."/>
            <person name="Munos S."/>
            <person name="Vincourt P."/>
            <person name="Rieseberg L.H."/>
            <person name="Langlade N.B."/>
        </authorList>
    </citation>
    <scope>NUCLEOTIDE SEQUENCE [LARGE SCALE GENOMIC DNA]</scope>
    <source>
        <strain evidence="3">cv. SF193</strain>
    </source>
</reference>
<feature type="domain" description="Reverse transcriptase" evidence="1">
    <location>
        <begin position="114"/>
        <end position="392"/>
    </location>
</feature>
<dbReference type="PROSITE" id="PS50878">
    <property type="entry name" value="RT_POL"/>
    <property type="match status" value="1"/>
</dbReference>
<gene>
    <name evidence="2" type="ORF">HannXRQ_Chr04g0127051</name>
</gene>
<protein>
    <submittedName>
        <fullName evidence="2">Putative reverse transcriptase domain, Reverse transcriptase zinc-binding domain protein</fullName>
    </submittedName>
</protein>
<evidence type="ECO:0000313" key="2">
    <source>
        <dbReference type="EMBL" id="OTG29886.1"/>
    </source>
</evidence>
<dbReference type="PANTHER" id="PTHR33116:SF78">
    <property type="entry name" value="OS12G0587133 PROTEIN"/>
    <property type="match status" value="1"/>
</dbReference>
<dbReference type="InterPro" id="IPR000477">
    <property type="entry name" value="RT_dom"/>
</dbReference>
<dbReference type="GO" id="GO:0003964">
    <property type="term" value="F:RNA-directed DNA polymerase activity"/>
    <property type="evidence" value="ECO:0007669"/>
    <property type="project" value="UniProtKB-KW"/>
</dbReference>
<dbReference type="PANTHER" id="PTHR33116">
    <property type="entry name" value="REVERSE TRANSCRIPTASE ZINC-BINDING DOMAIN-CONTAINING PROTEIN-RELATED-RELATED"/>
    <property type="match status" value="1"/>
</dbReference>
<dbReference type="Proteomes" id="UP000215914">
    <property type="component" value="Chromosome 4"/>
</dbReference>
<evidence type="ECO:0000259" key="1">
    <source>
        <dbReference type="PROSITE" id="PS50878"/>
    </source>
</evidence>
<dbReference type="Pfam" id="PF13966">
    <property type="entry name" value="zf-RVT"/>
    <property type="match status" value="1"/>
</dbReference>
<keyword evidence="3" id="KW-1185">Reference proteome</keyword>
<evidence type="ECO:0000313" key="3">
    <source>
        <dbReference type="Proteomes" id="UP000215914"/>
    </source>
</evidence>
<keyword evidence="2" id="KW-0548">Nucleotidyltransferase</keyword>
<dbReference type="InterPro" id="IPR026960">
    <property type="entry name" value="RVT-Znf"/>
</dbReference>
<dbReference type="InParanoid" id="A0A251V452"/>
<organism evidence="2 3">
    <name type="scientific">Helianthus annuus</name>
    <name type="common">Common sunflower</name>
    <dbReference type="NCBI Taxonomy" id="4232"/>
    <lineage>
        <taxon>Eukaryota</taxon>
        <taxon>Viridiplantae</taxon>
        <taxon>Streptophyta</taxon>
        <taxon>Embryophyta</taxon>
        <taxon>Tracheophyta</taxon>
        <taxon>Spermatophyta</taxon>
        <taxon>Magnoliopsida</taxon>
        <taxon>eudicotyledons</taxon>
        <taxon>Gunneridae</taxon>
        <taxon>Pentapetalae</taxon>
        <taxon>asterids</taxon>
        <taxon>campanulids</taxon>
        <taxon>Asterales</taxon>
        <taxon>Asteraceae</taxon>
        <taxon>Asteroideae</taxon>
        <taxon>Heliantheae alliance</taxon>
        <taxon>Heliantheae</taxon>
        <taxon>Helianthus</taxon>
    </lineage>
</organism>
<name>A0A251V452_HELAN</name>
<dbReference type="OMA" id="SKERWIV"/>